<proteinExistence type="predicted"/>
<feature type="signal peptide" evidence="2">
    <location>
        <begin position="1"/>
        <end position="19"/>
    </location>
</feature>
<dbReference type="Gene3D" id="2.60.120.200">
    <property type="match status" value="1"/>
</dbReference>
<dbReference type="EMBL" id="HBIR01022980">
    <property type="protein sequence ID" value="CAE0549649.1"/>
    <property type="molecule type" value="Transcribed_RNA"/>
</dbReference>
<dbReference type="AlphaFoldDB" id="A0A6V2R349"/>
<dbReference type="EMBL" id="HBIR01022983">
    <property type="protein sequence ID" value="CAE0549653.1"/>
    <property type="molecule type" value="Transcribed_RNA"/>
</dbReference>
<feature type="chain" id="PRO_5036394157" evidence="2">
    <location>
        <begin position="20"/>
        <end position="306"/>
    </location>
</feature>
<gene>
    <name evidence="3" type="ORF">EHUX00137_LOCUS17594</name>
    <name evidence="4" type="ORF">EHUX00137_LOCUS17597</name>
    <name evidence="5" type="ORF">EHUX00137_LOCUS17601</name>
</gene>
<feature type="region of interest" description="Disordered" evidence="1">
    <location>
        <begin position="46"/>
        <end position="68"/>
    </location>
</feature>
<reference evidence="5" key="1">
    <citation type="submission" date="2021-01" db="EMBL/GenBank/DDBJ databases">
        <authorList>
            <person name="Corre E."/>
            <person name="Pelletier E."/>
            <person name="Niang G."/>
            <person name="Scheremetjew M."/>
            <person name="Finn R."/>
            <person name="Kale V."/>
            <person name="Holt S."/>
            <person name="Cochrane G."/>
            <person name="Meng A."/>
            <person name="Brown T."/>
            <person name="Cohen L."/>
        </authorList>
    </citation>
    <scope>NUCLEOTIDE SEQUENCE</scope>
    <source>
        <strain evidence="5">379</strain>
    </source>
</reference>
<evidence type="ECO:0000256" key="2">
    <source>
        <dbReference type="SAM" id="SignalP"/>
    </source>
</evidence>
<protein>
    <submittedName>
        <fullName evidence="5">Uncharacterized protein</fullName>
    </submittedName>
</protein>
<evidence type="ECO:0000313" key="3">
    <source>
        <dbReference type="EMBL" id="CAE0549649.1"/>
    </source>
</evidence>
<evidence type="ECO:0000313" key="4">
    <source>
        <dbReference type="EMBL" id="CAE0549653.1"/>
    </source>
</evidence>
<dbReference type="EMBL" id="HBIR01022987">
    <property type="protein sequence ID" value="CAE0549660.1"/>
    <property type="molecule type" value="Transcribed_RNA"/>
</dbReference>
<sequence>MRCYATALALAAVATFTHGHPTQAAGTAGTAKSERPTARGTEFATLLGGSSPDDSYGPPIGHPGPNGSNGTLYCPDGQRGDINEEHGDVTFENGGWTFRGDARVSSKASWNLLGGYIAFDMDVTGVAPEVNTNLYTSSTSQPNCGERCYCDIQKSPSGKPSCMEMDFVENNGRCAMATTIHTFATDGTPNNPNCDRWGCSSGLGLPSNGKFHVHAALDLDGTLLLTLDGQVNNNWNVAPSQQSNTVVVKTMGSIGAAIVSSQWFGWAPAEGQCPSGDKSGLAASVFRVSNVRVQGTVMQGPEPSKC</sequence>
<dbReference type="InterPro" id="IPR013320">
    <property type="entry name" value="ConA-like_dom_sf"/>
</dbReference>
<dbReference type="SUPFAM" id="SSF49899">
    <property type="entry name" value="Concanavalin A-like lectins/glucanases"/>
    <property type="match status" value="1"/>
</dbReference>
<evidence type="ECO:0000256" key="1">
    <source>
        <dbReference type="SAM" id="MobiDB-lite"/>
    </source>
</evidence>
<name>A0A6V2R349_EMIHU</name>
<organism evidence="5">
    <name type="scientific">Emiliania huxleyi</name>
    <name type="common">Coccolithophore</name>
    <name type="synonym">Pontosphaera huxleyi</name>
    <dbReference type="NCBI Taxonomy" id="2903"/>
    <lineage>
        <taxon>Eukaryota</taxon>
        <taxon>Haptista</taxon>
        <taxon>Haptophyta</taxon>
        <taxon>Prymnesiophyceae</taxon>
        <taxon>Isochrysidales</taxon>
        <taxon>Noelaerhabdaceae</taxon>
        <taxon>Emiliania</taxon>
    </lineage>
</organism>
<evidence type="ECO:0000313" key="5">
    <source>
        <dbReference type="EMBL" id="CAE0549660.1"/>
    </source>
</evidence>
<accession>A0A6V2R349</accession>
<keyword evidence="2" id="KW-0732">Signal</keyword>